<dbReference type="HAMAP" id="MF_00049_B">
    <property type="entry name" value="Leu_tRNA_synth_B"/>
    <property type="match status" value="1"/>
</dbReference>
<keyword evidence="2 9" id="KW-0963">Cytoplasm</keyword>
<evidence type="ECO:0000256" key="7">
    <source>
        <dbReference type="ARBA" id="ARBA00023146"/>
    </source>
</evidence>
<dbReference type="PROSITE" id="PS00178">
    <property type="entry name" value="AA_TRNA_LIGASE_I"/>
    <property type="match status" value="1"/>
</dbReference>
<evidence type="ECO:0000259" key="11">
    <source>
        <dbReference type="Pfam" id="PF00133"/>
    </source>
</evidence>
<evidence type="ECO:0000313" key="15">
    <source>
        <dbReference type="EMBL" id="BDU78487.1"/>
    </source>
</evidence>
<proteinExistence type="inferred from homology"/>
<dbReference type="GO" id="GO:0004823">
    <property type="term" value="F:leucine-tRNA ligase activity"/>
    <property type="evidence" value="ECO:0007669"/>
    <property type="project" value="UniProtKB-UniRule"/>
</dbReference>
<dbReference type="KEGG" id="msea:METESE_34450"/>
<keyword evidence="3 9" id="KW-0436">Ligase</keyword>
<dbReference type="CDD" id="cd00812">
    <property type="entry name" value="LeuRS_core"/>
    <property type="match status" value="1"/>
</dbReference>
<dbReference type="PANTHER" id="PTHR43740:SF2">
    <property type="entry name" value="LEUCINE--TRNA LIGASE, MITOCHONDRIAL"/>
    <property type="match status" value="1"/>
</dbReference>
<dbReference type="GO" id="GO:0002161">
    <property type="term" value="F:aminoacyl-tRNA deacylase activity"/>
    <property type="evidence" value="ECO:0007669"/>
    <property type="project" value="InterPro"/>
</dbReference>
<evidence type="ECO:0000256" key="2">
    <source>
        <dbReference type="ARBA" id="ARBA00022490"/>
    </source>
</evidence>
<evidence type="ECO:0000256" key="10">
    <source>
        <dbReference type="RuleBase" id="RU363035"/>
    </source>
</evidence>
<dbReference type="InterPro" id="IPR014729">
    <property type="entry name" value="Rossmann-like_a/b/a_fold"/>
</dbReference>
<organism evidence="15 16">
    <name type="scientific">Mesoterricola sediminis</name>
    <dbReference type="NCBI Taxonomy" id="2927980"/>
    <lineage>
        <taxon>Bacteria</taxon>
        <taxon>Pseudomonadati</taxon>
        <taxon>Acidobacteriota</taxon>
        <taxon>Holophagae</taxon>
        <taxon>Holophagales</taxon>
        <taxon>Holophagaceae</taxon>
        <taxon>Mesoterricola</taxon>
    </lineage>
</organism>
<keyword evidence="4 9" id="KW-0547">Nucleotide-binding</keyword>
<evidence type="ECO:0000313" key="16">
    <source>
        <dbReference type="Proteomes" id="UP001228113"/>
    </source>
</evidence>
<feature type="short sequence motif" description="'HIGH' region" evidence="9">
    <location>
        <begin position="44"/>
        <end position="54"/>
    </location>
</feature>
<feature type="domain" description="Leucyl-tRNA synthetase editing" evidence="14">
    <location>
        <begin position="222"/>
        <end position="391"/>
    </location>
</feature>
<gene>
    <name evidence="9 15" type="primary">leuS</name>
    <name evidence="15" type="ORF">METESE_34450</name>
</gene>
<dbReference type="Gene3D" id="3.40.50.620">
    <property type="entry name" value="HUPs"/>
    <property type="match status" value="2"/>
</dbReference>
<dbReference type="SUPFAM" id="SSF52374">
    <property type="entry name" value="Nucleotidylyl transferase"/>
    <property type="match status" value="1"/>
</dbReference>
<dbReference type="Pfam" id="PF08264">
    <property type="entry name" value="Anticodon_1"/>
    <property type="match status" value="1"/>
</dbReference>
<evidence type="ECO:0000256" key="1">
    <source>
        <dbReference type="ARBA" id="ARBA00005594"/>
    </source>
</evidence>
<dbReference type="InterPro" id="IPR002300">
    <property type="entry name" value="aa-tRNA-synth_Ia"/>
</dbReference>
<dbReference type="InterPro" id="IPR009008">
    <property type="entry name" value="Val/Leu/Ile-tRNA-synth_edit"/>
</dbReference>
<dbReference type="Gene3D" id="1.10.730.10">
    <property type="entry name" value="Isoleucyl-tRNA Synthetase, Domain 1"/>
    <property type="match status" value="2"/>
</dbReference>
<dbReference type="Proteomes" id="UP001228113">
    <property type="component" value="Chromosome"/>
</dbReference>
<keyword evidence="6 9" id="KW-0648">Protein biosynthesis</keyword>
<dbReference type="RefSeq" id="WP_243329021.1">
    <property type="nucleotide sequence ID" value="NZ_AP027081.1"/>
</dbReference>
<keyword evidence="16" id="KW-1185">Reference proteome</keyword>
<feature type="short sequence motif" description="'KMSKS' region" evidence="9">
    <location>
        <begin position="565"/>
        <end position="569"/>
    </location>
</feature>
<dbReference type="Pfam" id="PF13603">
    <property type="entry name" value="tRNA-synt_1_2"/>
    <property type="match status" value="1"/>
</dbReference>
<dbReference type="InterPro" id="IPR013155">
    <property type="entry name" value="M/V/L/I-tRNA-synth_anticd-bd"/>
</dbReference>
<dbReference type="AlphaFoldDB" id="A0AA48KFN5"/>
<keyword evidence="7 9" id="KW-0030">Aminoacyl-tRNA synthetase</keyword>
<dbReference type="Pfam" id="PF00133">
    <property type="entry name" value="tRNA-synt_1"/>
    <property type="match status" value="1"/>
</dbReference>
<evidence type="ECO:0000259" key="14">
    <source>
        <dbReference type="Pfam" id="PF13603"/>
    </source>
</evidence>
<dbReference type="SUPFAM" id="SSF47323">
    <property type="entry name" value="Anticodon-binding domain of a subclass of class I aminoacyl-tRNA synthetases"/>
    <property type="match status" value="1"/>
</dbReference>
<dbReference type="SUPFAM" id="SSF50677">
    <property type="entry name" value="ValRS/IleRS/LeuRS editing domain"/>
    <property type="match status" value="1"/>
</dbReference>
<sequence>MPFEPLQQEPRIQQRWMEAGAFKAPRAAEIKASDRTFYMLVMLPYPSGRIHMGHVRNYTLGDVVARFRRMRGDKVMNPLGWDSFGLPAENAAIKNGIHPAKWTRANIQEMKGQIQKMGISYDWDREIATFLPEYYRWNQWFFLKMWERGDVFRALRNVNWCEALGTVLANEQVVDGKDERTGHPVVQKPMEQYFFAITKYADELLSGHDQLDWPENVKAMQRHWIGKSEGARLTFDLADGKQVQVFTTRLDTLFGVTFMALSTEHPFIVEAAESDPGLKAFCDQVAAMSREDRLMSDIKLGHRSRLEAIHPFTGEKVPIFAANYVLMDYGTGAVMGVPAHDERDHAFAEKYGLPIPKVIESTDPWEPGILVNSGEFDGLTSEAAVDAMVAKLGGRAEKAVTFKLKDWGLSRQRYWGTPIPTIHCPDCGVVPEKPENLPVLLPEDVAFTGTGASPLTTSRTFLDCACPRCGKPSRRETDTMDTFVDSSWYWMRYLDPKNTELPFARAEADAWSPVDLYIGGIEHATMHLIYARYFYKIMRDLGLAPGDEPFRKLICQGMVLKDGFKMSKSKGNIVDPDEVIAKYGADALRLFMIFAAPIEKEIDWTGFEGIEGATRFLRRAARMVEDHAPCKEPVPAKEVLTAEEKALMVKVHQTLHKVTDDLSHRYQFNTLVSSLMEMANALADLPADAPHRGPVMQHALEVFTLMLSPAAPHLAEQLWETLGHAGLCMHASWPVAEEGWLTADEVTVVVQVNGKVRGRVQVPASAGEEARREAALACPEAQPHLAGKTIVKVVVPPGGKLVSIVVK</sequence>
<dbReference type="CDD" id="cd07958">
    <property type="entry name" value="Anticodon_Ia_Leu_BEm"/>
    <property type="match status" value="1"/>
</dbReference>
<dbReference type="InterPro" id="IPR001412">
    <property type="entry name" value="aa-tRNA-synth_I_CS"/>
</dbReference>
<dbReference type="Pfam" id="PF09334">
    <property type="entry name" value="tRNA-synt_1g"/>
    <property type="match status" value="1"/>
</dbReference>
<dbReference type="EMBL" id="AP027081">
    <property type="protein sequence ID" value="BDU78487.1"/>
    <property type="molecule type" value="Genomic_DNA"/>
</dbReference>
<evidence type="ECO:0000256" key="3">
    <source>
        <dbReference type="ARBA" id="ARBA00022598"/>
    </source>
</evidence>
<dbReference type="EC" id="6.1.1.4" evidence="9"/>
<comment type="similarity">
    <text evidence="1 9 10">Belongs to the class-I aminoacyl-tRNA synthetase family.</text>
</comment>
<dbReference type="InterPro" id="IPR015413">
    <property type="entry name" value="Methionyl/Leucyl_tRNA_Synth"/>
</dbReference>
<evidence type="ECO:0000256" key="4">
    <source>
        <dbReference type="ARBA" id="ARBA00022741"/>
    </source>
</evidence>
<accession>A0AA48KFN5</accession>
<dbReference type="FunFam" id="3.40.50.620:FF:000003">
    <property type="entry name" value="Leucine--tRNA ligase"/>
    <property type="match status" value="1"/>
</dbReference>
<comment type="catalytic activity">
    <reaction evidence="8 9">
        <text>tRNA(Leu) + L-leucine + ATP = L-leucyl-tRNA(Leu) + AMP + diphosphate</text>
        <dbReference type="Rhea" id="RHEA:11688"/>
        <dbReference type="Rhea" id="RHEA-COMP:9613"/>
        <dbReference type="Rhea" id="RHEA-COMP:9622"/>
        <dbReference type="ChEBI" id="CHEBI:30616"/>
        <dbReference type="ChEBI" id="CHEBI:33019"/>
        <dbReference type="ChEBI" id="CHEBI:57427"/>
        <dbReference type="ChEBI" id="CHEBI:78442"/>
        <dbReference type="ChEBI" id="CHEBI:78494"/>
        <dbReference type="ChEBI" id="CHEBI:456215"/>
        <dbReference type="EC" id="6.1.1.4"/>
    </reaction>
</comment>
<dbReference type="PRINTS" id="PR00985">
    <property type="entry name" value="TRNASYNTHLEU"/>
</dbReference>
<protein>
    <recommendedName>
        <fullName evidence="9">Leucine--tRNA ligase</fullName>
        <ecNumber evidence="9">6.1.1.4</ecNumber>
    </recommendedName>
    <alternativeName>
        <fullName evidence="9">Leucyl-tRNA synthetase</fullName>
        <shortName evidence="9">LeuRS</shortName>
    </alternativeName>
</protein>
<feature type="binding site" evidence="9">
    <location>
        <position position="568"/>
    </location>
    <ligand>
        <name>ATP</name>
        <dbReference type="ChEBI" id="CHEBI:30616"/>
    </ligand>
</feature>
<evidence type="ECO:0000259" key="13">
    <source>
        <dbReference type="Pfam" id="PF09334"/>
    </source>
</evidence>
<dbReference type="Gene3D" id="3.10.20.590">
    <property type="match status" value="1"/>
</dbReference>
<evidence type="ECO:0000256" key="9">
    <source>
        <dbReference type="HAMAP-Rule" id="MF_00049"/>
    </source>
</evidence>
<dbReference type="FunFam" id="3.40.50.620:FF:000056">
    <property type="entry name" value="Leucine--tRNA ligase"/>
    <property type="match status" value="1"/>
</dbReference>
<dbReference type="GO" id="GO:0005524">
    <property type="term" value="F:ATP binding"/>
    <property type="evidence" value="ECO:0007669"/>
    <property type="project" value="UniProtKB-UniRule"/>
</dbReference>
<evidence type="ECO:0000259" key="12">
    <source>
        <dbReference type="Pfam" id="PF08264"/>
    </source>
</evidence>
<evidence type="ECO:0000256" key="5">
    <source>
        <dbReference type="ARBA" id="ARBA00022840"/>
    </source>
</evidence>
<evidence type="ECO:0000256" key="8">
    <source>
        <dbReference type="ARBA" id="ARBA00047469"/>
    </source>
</evidence>
<name>A0AA48KFN5_9BACT</name>
<dbReference type="GO" id="GO:0006429">
    <property type="term" value="P:leucyl-tRNA aminoacylation"/>
    <property type="evidence" value="ECO:0007669"/>
    <property type="project" value="UniProtKB-UniRule"/>
</dbReference>
<keyword evidence="5 9" id="KW-0067">ATP-binding</keyword>
<dbReference type="InterPro" id="IPR025709">
    <property type="entry name" value="Leu_tRNA-synth_edit"/>
</dbReference>
<comment type="subcellular location">
    <subcellularLocation>
        <location evidence="9">Cytoplasm</location>
    </subcellularLocation>
</comment>
<dbReference type="GO" id="GO:0005829">
    <property type="term" value="C:cytosol"/>
    <property type="evidence" value="ECO:0007669"/>
    <property type="project" value="TreeGrafter"/>
</dbReference>
<dbReference type="NCBIfam" id="TIGR00396">
    <property type="entry name" value="leuS_bact"/>
    <property type="match status" value="1"/>
</dbReference>
<dbReference type="InterPro" id="IPR009080">
    <property type="entry name" value="tRNAsynth_Ia_anticodon-bd"/>
</dbReference>
<dbReference type="FunFam" id="1.10.730.10:FF:000002">
    <property type="entry name" value="Leucine--tRNA ligase"/>
    <property type="match status" value="1"/>
</dbReference>
<dbReference type="PANTHER" id="PTHR43740">
    <property type="entry name" value="LEUCYL-TRNA SYNTHETASE"/>
    <property type="match status" value="1"/>
</dbReference>
<dbReference type="InterPro" id="IPR002302">
    <property type="entry name" value="Leu-tRNA-ligase"/>
</dbReference>
<feature type="domain" description="Methionyl/Valyl/Leucyl/Isoleucyl-tRNA synthetase anticodon-binding" evidence="12">
    <location>
        <begin position="645"/>
        <end position="767"/>
    </location>
</feature>
<evidence type="ECO:0000256" key="6">
    <source>
        <dbReference type="ARBA" id="ARBA00022917"/>
    </source>
</evidence>
<feature type="domain" description="Methionyl/Leucyl tRNA synthetase" evidence="13">
    <location>
        <begin position="42"/>
        <end position="173"/>
    </location>
</feature>
<reference evidence="15" key="1">
    <citation type="journal article" date="2023" name="Int. J. Syst. Evol. Microbiol.">
        <title>Mesoterricola silvestris gen. nov., sp. nov., Mesoterricola sediminis sp. nov., Geothrix oryzae sp. nov., Geothrix edaphica sp. nov., Geothrix rubra sp. nov., and Geothrix limicola sp. nov., six novel members of Acidobacteriota isolated from soils.</title>
        <authorList>
            <person name="Itoh H."/>
            <person name="Sugisawa Y."/>
            <person name="Mise K."/>
            <person name="Xu Z."/>
            <person name="Kuniyasu M."/>
            <person name="Ushijima N."/>
            <person name="Kawano K."/>
            <person name="Kobayashi E."/>
            <person name="Shiratori Y."/>
            <person name="Masuda Y."/>
            <person name="Senoo K."/>
        </authorList>
    </citation>
    <scope>NUCLEOTIDE SEQUENCE</scope>
    <source>
        <strain evidence="15">W786</strain>
    </source>
</reference>
<feature type="domain" description="Aminoacyl-tRNA synthetase class Ia" evidence="11">
    <location>
        <begin position="404"/>
        <end position="604"/>
    </location>
</feature>